<dbReference type="InterPro" id="IPR036890">
    <property type="entry name" value="HATPase_C_sf"/>
</dbReference>
<dbReference type="GO" id="GO:0042802">
    <property type="term" value="F:identical protein binding"/>
    <property type="evidence" value="ECO:0007669"/>
    <property type="project" value="TreeGrafter"/>
</dbReference>
<dbReference type="RefSeq" id="WP_090471384.1">
    <property type="nucleotide sequence ID" value="NZ_FOWF01000015.1"/>
</dbReference>
<protein>
    <submittedName>
        <fullName evidence="4">GHKL domain-containing protein</fullName>
    </submittedName>
</protein>
<evidence type="ECO:0000313" key="5">
    <source>
        <dbReference type="Proteomes" id="UP000198817"/>
    </source>
</evidence>
<feature type="transmembrane region" description="Helical" evidence="2">
    <location>
        <begin position="66"/>
        <end position="83"/>
    </location>
</feature>
<dbReference type="PANTHER" id="PTHR40448">
    <property type="entry name" value="TWO-COMPONENT SENSOR HISTIDINE KINASE"/>
    <property type="match status" value="1"/>
</dbReference>
<evidence type="ECO:0000313" key="4">
    <source>
        <dbReference type="EMBL" id="SFU57863.1"/>
    </source>
</evidence>
<evidence type="ECO:0000256" key="2">
    <source>
        <dbReference type="SAM" id="Phobius"/>
    </source>
</evidence>
<feature type="transmembrane region" description="Helical" evidence="2">
    <location>
        <begin position="37"/>
        <end position="54"/>
    </location>
</feature>
<dbReference type="EMBL" id="FPBT01000014">
    <property type="protein sequence ID" value="SFU57863.1"/>
    <property type="molecule type" value="Genomic_DNA"/>
</dbReference>
<dbReference type="CDD" id="cd16935">
    <property type="entry name" value="HATPase_AgrC-ComD-like"/>
    <property type="match status" value="1"/>
</dbReference>
<accession>A0A1I7HAZ0</accession>
<dbReference type="PANTHER" id="PTHR40448:SF1">
    <property type="entry name" value="TWO-COMPONENT SENSOR HISTIDINE KINASE"/>
    <property type="match status" value="1"/>
</dbReference>
<proteinExistence type="predicted"/>
<feature type="region of interest" description="Disordered" evidence="1">
    <location>
        <begin position="336"/>
        <end position="358"/>
    </location>
</feature>
<gene>
    <name evidence="4" type="ORF">SAMN05216508_11437</name>
</gene>
<reference evidence="4 5" key="1">
    <citation type="submission" date="2016-10" db="EMBL/GenBank/DDBJ databases">
        <authorList>
            <person name="de Groot N.N."/>
        </authorList>
    </citation>
    <scope>NUCLEOTIDE SEQUENCE [LARGE SCALE GENOMIC DNA]</scope>
    <source>
        <strain evidence="4 5">KHGC13</strain>
    </source>
</reference>
<dbReference type="STRING" id="155865.SAMN05216515_11537"/>
<keyword evidence="2" id="KW-0472">Membrane</keyword>
<dbReference type="InterPro" id="IPR032834">
    <property type="entry name" value="NatK-like_C"/>
</dbReference>
<evidence type="ECO:0000256" key="1">
    <source>
        <dbReference type="SAM" id="MobiDB-lite"/>
    </source>
</evidence>
<sequence>MIWQEVFQEWTSYLIFIPACVLCYLPMRHQLRKSVRFIVSSFLLFFVAVVLPAEYLQVRFDWNPDIFYFGLLLAAVLYFIWSVKAPVCKALAVIMNVIALLAILSNFAAVYDAWLHPNLGFTNSSMDFILFQNVAGFAALLLLAYPWGKYGARMVDTIHVERAWFMAIPFSAVLLAFNLVIRPLRYSTLHFNRVGLMFRLLLFLMLAAWVIADQMFYVISIEITRSGEIRERNRVFEMQEKQYHDQMRYLEDTARERHDFRQTILALKGMAESGNLEDLNAYLDRYVRTFPRKNTVLYCRDSALNAILNYYANEAREAGIRLNWKIDLDVLVPAGSGSTGKRAQGTAPEDGAGDGTAEHPGLLNVDLSRVIGNLLDNALTAAREGPENRFIQLTVRVRGRILYIVMTNSFDGRVRMENGKYESTKGYGRGVGLSSVRYIVERYGGRASFSHEGMEFYSNVLIPLPRNLPAGSPGGQGGN</sequence>
<dbReference type="OrthoDB" id="9156435at2"/>
<feature type="transmembrane region" description="Helical" evidence="2">
    <location>
        <begin position="129"/>
        <end position="148"/>
    </location>
</feature>
<feature type="transmembrane region" description="Helical" evidence="2">
    <location>
        <begin position="90"/>
        <end position="109"/>
    </location>
</feature>
<dbReference type="AlphaFoldDB" id="A0A1I7HAZ0"/>
<dbReference type="Gene3D" id="3.30.565.10">
    <property type="entry name" value="Histidine kinase-like ATPase, C-terminal domain"/>
    <property type="match status" value="1"/>
</dbReference>
<organism evidence="4 5">
    <name type="scientific">Eubacterium pyruvativorans</name>
    <dbReference type="NCBI Taxonomy" id="155865"/>
    <lineage>
        <taxon>Bacteria</taxon>
        <taxon>Bacillati</taxon>
        <taxon>Bacillota</taxon>
        <taxon>Clostridia</taxon>
        <taxon>Eubacteriales</taxon>
        <taxon>Eubacteriaceae</taxon>
        <taxon>Eubacterium</taxon>
    </lineage>
</organism>
<name>A0A1I7HAZ0_9FIRM</name>
<keyword evidence="5" id="KW-1185">Reference proteome</keyword>
<dbReference type="Proteomes" id="UP000198817">
    <property type="component" value="Unassembled WGS sequence"/>
</dbReference>
<dbReference type="Pfam" id="PF14501">
    <property type="entry name" value="HATPase_c_5"/>
    <property type="match status" value="1"/>
</dbReference>
<evidence type="ECO:0000259" key="3">
    <source>
        <dbReference type="Pfam" id="PF14501"/>
    </source>
</evidence>
<feature type="transmembrane region" description="Helical" evidence="2">
    <location>
        <begin position="160"/>
        <end position="181"/>
    </location>
</feature>
<keyword evidence="2" id="KW-1133">Transmembrane helix</keyword>
<feature type="domain" description="Sensor histidine kinase NatK-like C-terminal" evidence="3">
    <location>
        <begin position="365"/>
        <end position="463"/>
    </location>
</feature>
<dbReference type="SUPFAM" id="SSF55874">
    <property type="entry name" value="ATPase domain of HSP90 chaperone/DNA topoisomerase II/histidine kinase"/>
    <property type="match status" value="1"/>
</dbReference>
<feature type="transmembrane region" description="Helical" evidence="2">
    <location>
        <begin position="6"/>
        <end position="25"/>
    </location>
</feature>
<keyword evidence="2" id="KW-0812">Transmembrane</keyword>
<feature type="transmembrane region" description="Helical" evidence="2">
    <location>
        <begin position="201"/>
        <end position="224"/>
    </location>
</feature>